<comment type="subunit">
    <text evidence="2 7">Heterodimer of SbcC and SbcD.</text>
</comment>
<dbReference type="InterPro" id="IPR004843">
    <property type="entry name" value="Calcineurin-like_PHP"/>
</dbReference>
<dbReference type="Gene3D" id="3.60.21.10">
    <property type="match status" value="1"/>
</dbReference>
<dbReference type="RefSeq" id="WP_045274072.1">
    <property type="nucleotide sequence ID" value="NZ_BAAAUP010000002.1"/>
</dbReference>
<dbReference type="PATRIC" id="fig|92835.4.peg.58"/>
<dbReference type="InterPro" id="IPR041796">
    <property type="entry name" value="Mre11_N"/>
</dbReference>
<keyword evidence="7" id="KW-0233">DNA recombination</keyword>
<feature type="domain" description="Nuclease SbcCD subunit D C-terminal" evidence="9">
    <location>
        <begin position="266"/>
        <end position="355"/>
    </location>
</feature>
<keyword evidence="6 7" id="KW-0269">Exonuclease</keyword>
<evidence type="ECO:0000256" key="5">
    <source>
        <dbReference type="ARBA" id="ARBA00022801"/>
    </source>
</evidence>
<evidence type="ECO:0000256" key="4">
    <source>
        <dbReference type="ARBA" id="ARBA00022722"/>
    </source>
</evidence>
<dbReference type="InterPro" id="IPR004593">
    <property type="entry name" value="SbcD"/>
</dbReference>
<dbReference type="STRING" id="92835.RS81_00055"/>
<evidence type="ECO:0000313" key="10">
    <source>
        <dbReference type="EMBL" id="KJL45803.1"/>
    </source>
</evidence>
<keyword evidence="7" id="KW-0235">DNA replication</keyword>
<comment type="caution">
    <text evidence="10">The sequence shown here is derived from an EMBL/GenBank/DDBJ whole genome shotgun (WGS) entry which is preliminary data.</text>
</comment>
<keyword evidence="5 7" id="KW-0378">Hydrolase</keyword>
<dbReference type="InterPro" id="IPR029052">
    <property type="entry name" value="Metallo-depent_PP-like"/>
</dbReference>
<dbReference type="InterPro" id="IPR026843">
    <property type="entry name" value="SbcD_C"/>
</dbReference>
<reference evidence="10 11" key="1">
    <citation type="submission" date="2015-02" db="EMBL/GenBank/DDBJ databases">
        <title>Draft genome sequences of ten Microbacterium spp. with emphasis on heavy metal contaminated environments.</title>
        <authorList>
            <person name="Corretto E."/>
        </authorList>
    </citation>
    <scope>NUCLEOTIDE SEQUENCE [LARGE SCALE GENOMIC DNA]</scope>
    <source>
        <strain evidence="10 11">DSM 12510</strain>
    </source>
</reference>
<dbReference type="CDD" id="cd00840">
    <property type="entry name" value="MPP_Mre11_N"/>
    <property type="match status" value="1"/>
</dbReference>
<evidence type="ECO:0000256" key="1">
    <source>
        <dbReference type="ARBA" id="ARBA00010555"/>
    </source>
</evidence>
<keyword evidence="4 7" id="KW-0540">Nuclease</keyword>
<evidence type="ECO:0000259" key="8">
    <source>
        <dbReference type="Pfam" id="PF00149"/>
    </source>
</evidence>
<comment type="similarity">
    <text evidence="1 7">Belongs to the SbcD family.</text>
</comment>
<dbReference type="GO" id="GO:0006260">
    <property type="term" value="P:DNA replication"/>
    <property type="evidence" value="ECO:0007669"/>
    <property type="project" value="UniProtKB-KW"/>
</dbReference>
<dbReference type="PANTHER" id="PTHR30337">
    <property type="entry name" value="COMPONENT OF ATP-DEPENDENT DSDNA EXONUCLEASE"/>
    <property type="match status" value="1"/>
</dbReference>
<dbReference type="EMBL" id="JYIZ01000013">
    <property type="protein sequence ID" value="KJL45803.1"/>
    <property type="molecule type" value="Genomic_DNA"/>
</dbReference>
<evidence type="ECO:0000256" key="2">
    <source>
        <dbReference type="ARBA" id="ARBA00011322"/>
    </source>
</evidence>
<protein>
    <recommendedName>
        <fullName evidence="3 7">Nuclease SbcCD subunit D</fullName>
    </recommendedName>
</protein>
<dbReference type="GO" id="GO:0004519">
    <property type="term" value="F:endonuclease activity"/>
    <property type="evidence" value="ECO:0007669"/>
    <property type="project" value="UniProtKB-KW"/>
</dbReference>
<dbReference type="Pfam" id="PF12320">
    <property type="entry name" value="SbcD_C"/>
    <property type="match status" value="1"/>
</dbReference>
<evidence type="ECO:0000313" key="11">
    <source>
        <dbReference type="Proteomes" id="UP000033956"/>
    </source>
</evidence>
<dbReference type="AlphaFoldDB" id="A0A0M2HMX4"/>
<dbReference type="PANTHER" id="PTHR30337:SF0">
    <property type="entry name" value="NUCLEASE SBCCD SUBUNIT D"/>
    <property type="match status" value="1"/>
</dbReference>
<evidence type="ECO:0000259" key="9">
    <source>
        <dbReference type="Pfam" id="PF12320"/>
    </source>
</evidence>
<keyword evidence="7" id="KW-0255">Endonuclease</keyword>
<dbReference type="Pfam" id="PF00149">
    <property type="entry name" value="Metallophos"/>
    <property type="match status" value="1"/>
</dbReference>
<dbReference type="InterPro" id="IPR050535">
    <property type="entry name" value="DNA_Repair-Maintenance_Comp"/>
</dbReference>
<dbReference type="SUPFAM" id="SSF56300">
    <property type="entry name" value="Metallo-dependent phosphatases"/>
    <property type="match status" value="1"/>
</dbReference>
<dbReference type="Proteomes" id="UP000033956">
    <property type="component" value="Unassembled WGS sequence"/>
</dbReference>
<gene>
    <name evidence="7 10" type="primary">sbcD</name>
    <name evidence="10" type="ORF">RS81_00055</name>
</gene>
<dbReference type="OrthoDB" id="9773856at2"/>
<comment type="function">
    <text evidence="7">SbcCD cleaves DNA hairpin structures. These structures can inhibit DNA replication and are intermediates in certain DNA recombination reactions. The complex acts as a 3'-&gt;5' double strand exonuclease that can open hairpins. It also has a 5' single-strand endonuclease activity.</text>
</comment>
<evidence type="ECO:0000256" key="6">
    <source>
        <dbReference type="ARBA" id="ARBA00022839"/>
    </source>
</evidence>
<feature type="domain" description="Calcineurin-like phosphoesterase" evidence="8">
    <location>
        <begin position="1"/>
        <end position="217"/>
    </location>
</feature>
<dbReference type="NCBIfam" id="TIGR00619">
    <property type="entry name" value="sbcd"/>
    <property type="match status" value="1"/>
</dbReference>
<name>A0A0M2HMX4_9MICO</name>
<proteinExistence type="inferred from homology"/>
<dbReference type="GO" id="GO:0008408">
    <property type="term" value="F:3'-5' exonuclease activity"/>
    <property type="evidence" value="ECO:0007669"/>
    <property type="project" value="InterPro"/>
</dbReference>
<organism evidence="10 11">
    <name type="scientific">Microbacterium terrae</name>
    <dbReference type="NCBI Taxonomy" id="69369"/>
    <lineage>
        <taxon>Bacteria</taxon>
        <taxon>Bacillati</taxon>
        <taxon>Actinomycetota</taxon>
        <taxon>Actinomycetes</taxon>
        <taxon>Micrococcales</taxon>
        <taxon>Microbacteriaceae</taxon>
        <taxon>Microbacterium</taxon>
    </lineage>
</organism>
<sequence length="384" mass="41732">MRILHTSDWHIGRSFHGHATLDALRGVLEALVVQVRDNRVDVVIVAGDVFDSAAPAAACYSLLTDALRGIADTGAAVVVTSGNHDSAARLGFQSALLRDGIHVVTDPRMVGTPITIADEHGPVQIYGIPYLEPALVRHHWNDRAMRTQHDAVAHAMDLVRADLADRGGRSVAISHCFAAGVEATPGVEREIRQGSLDVVPLSTFDGPDYVALGHIHGRQQLSERVRYAGAPLHYSFGEAAKPRGSWLVELDAAGLASTSWLELPVPRRLETVRGTLDELLTDPSFAEAEDAWVCAQYTDATPQPDPMRRLLTRFPHCATVMHTPVGQRADDGLTYSRRVREARNDVELVDAFLAHVREGEGASEEEIALIRSVIDEQTLAEALA</sequence>
<evidence type="ECO:0000256" key="7">
    <source>
        <dbReference type="RuleBase" id="RU363069"/>
    </source>
</evidence>
<accession>A0A0M2HMX4</accession>
<evidence type="ECO:0000256" key="3">
    <source>
        <dbReference type="ARBA" id="ARBA00013365"/>
    </source>
</evidence>
<dbReference type="GO" id="GO:0006310">
    <property type="term" value="P:DNA recombination"/>
    <property type="evidence" value="ECO:0007669"/>
    <property type="project" value="UniProtKB-KW"/>
</dbReference>
<keyword evidence="11" id="KW-1185">Reference proteome</keyword>